<comment type="caution">
    <text evidence="1">The sequence shown here is derived from an EMBL/GenBank/DDBJ whole genome shotgun (WGS) entry which is preliminary data.</text>
</comment>
<evidence type="ECO:0000313" key="1">
    <source>
        <dbReference type="EMBL" id="MEE7489882.1"/>
    </source>
</evidence>
<dbReference type="EMBL" id="MLCA01000001">
    <property type="protein sequence ID" value="MEE7489882.1"/>
    <property type="molecule type" value="Genomic_DNA"/>
</dbReference>
<proteinExistence type="predicted"/>
<keyword evidence="2" id="KW-1185">Reference proteome</keyword>
<dbReference type="Proteomes" id="UP001355206">
    <property type="component" value="Unassembled WGS sequence"/>
</dbReference>
<gene>
    <name evidence="1" type="ORF">MOTC310_05120</name>
</gene>
<evidence type="ECO:0000313" key="2">
    <source>
        <dbReference type="Proteomes" id="UP001355206"/>
    </source>
</evidence>
<accession>A0ABU7TJF2</accession>
<protein>
    <submittedName>
        <fullName evidence="1">Uncharacterized protein</fullName>
    </submittedName>
</protein>
<reference evidence="1 2" key="1">
    <citation type="journal article" date="2012" name="Genet. Mol. Biol.">
        <title>Analysis of 16S rRNA and mxaF genes revealing insights into Methylobacterium niche-specific plant association.</title>
        <authorList>
            <person name="Dourado M.N."/>
            <person name="Andreote F.D."/>
            <person name="Dini-Andreote F."/>
            <person name="Conti R."/>
            <person name="Araujo J.M."/>
            <person name="Araujo W.L."/>
        </authorList>
    </citation>
    <scope>NUCLEOTIDE SEQUENCE [LARGE SCALE GENOMIC DNA]</scope>
    <source>
        <strain evidence="1 2">TC3-10</strain>
    </source>
</reference>
<name>A0ABU7TJF2_9HYPH</name>
<sequence>MTECLGALFLLSVLLNVVAHLAVFGSSRTTGPVLIRSLSAGRIGRFCRSADPAGLEPGRAAEIIGKILERLVPAYTEGGRGGAPCR</sequence>
<organism evidence="1 2">
    <name type="scientific">Methylobacterium oryzae</name>
    <dbReference type="NCBI Taxonomy" id="334852"/>
    <lineage>
        <taxon>Bacteria</taxon>
        <taxon>Pseudomonadati</taxon>
        <taxon>Pseudomonadota</taxon>
        <taxon>Alphaproteobacteria</taxon>
        <taxon>Hyphomicrobiales</taxon>
        <taxon>Methylobacteriaceae</taxon>
        <taxon>Methylobacterium</taxon>
    </lineage>
</organism>